<dbReference type="EMBL" id="BX548175">
    <property type="protein sequence ID" value="CAX32047.1"/>
    <property type="molecule type" value="Genomic_DNA"/>
</dbReference>
<name>B9ERU6_PROMM</name>
<protein>
    <submittedName>
        <fullName evidence="1">Uncharacterized protein</fullName>
    </submittedName>
</protein>
<gene>
    <name evidence="1" type="ordered locus">PMT_2528</name>
</gene>
<dbReference type="Proteomes" id="UP000001423">
    <property type="component" value="Chromosome"/>
</dbReference>
<evidence type="ECO:0000313" key="1">
    <source>
        <dbReference type="EMBL" id="CAX32047.1"/>
    </source>
</evidence>
<dbReference type="AlphaFoldDB" id="B9ERU6"/>
<sequence length="58" mass="6550">MPDLAMNGLRDLSFKDGVVTIRGTTGRANFGTFQEVTSRYRWNGMWTGGGQPRFERLP</sequence>
<organism evidence="1 2">
    <name type="scientific">Prochlorococcus marinus (strain MIT 9313)</name>
    <dbReference type="NCBI Taxonomy" id="74547"/>
    <lineage>
        <taxon>Bacteria</taxon>
        <taxon>Bacillati</taxon>
        <taxon>Cyanobacteriota</taxon>
        <taxon>Cyanophyceae</taxon>
        <taxon>Synechococcales</taxon>
        <taxon>Prochlorococcaceae</taxon>
        <taxon>Prochlorococcus</taxon>
    </lineage>
</organism>
<dbReference type="HOGENOM" id="CLU_2975740_0_0_3"/>
<evidence type="ECO:0000313" key="2">
    <source>
        <dbReference type="Proteomes" id="UP000001423"/>
    </source>
</evidence>
<proteinExistence type="predicted"/>
<accession>B9ERU6</accession>
<reference evidence="1 2" key="1">
    <citation type="journal article" date="2003" name="Nature">
        <title>Genome divergence in two Prochlorococcus ecotypes reflects oceanic niche differentiation.</title>
        <authorList>
            <person name="Rocap G."/>
            <person name="Larimer F.W."/>
            <person name="Lamerdin J.E."/>
            <person name="Malfatti S."/>
            <person name="Chain P."/>
            <person name="Ahlgren N.A."/>
            <person name="Arellano A."/>
            <person name="Coleman M."/>
            <person name="Hauser L."/>
            <person name="Hess W.R."/>
            <person name="Johnson Z.I."/>
            <person name="Land M.L."/>
            <person name="Lindell D."/>
            <person name="Post A.F."/>
            <person name="Regala W."/>
            <person name="Shah M."/>
            <person name="Shaw S.L."/>
            <person name="Steglich C."/>
            <person name="Sullivan M.B."/>
            <person name="Ting C.S."/>
            <person name="Tolonen A."/>
            <person name="Webb E.A."/>
            <person name="Zinser E.R."/>
            <person name="Chisholm S.W."/>
        </authorList>
    </citation>
    <scope>NUCLEOTIDE SEQUENCE [LARGE SCALE GENOMIC DNA]</scope>
    <source>
        <strain evidence="2">MIT 9313</strain>
    </source>
</reference>
<keyword evidence="2" id="KW-1185">Reference proteome</keyword>
<dbReference type="KEGG" id="pmt:PMT_2528"/>